<evidence type="ECO:0000256" key="1">
    <source>
        <dbReference type="SAM" id="Coils"/>
    </source>
</evidence>
<dbReference type="PANTHER" id="PTHR35696:SF1">
    <property type="entry name" value="ELECTRON CARRIER_IRON ION-BINDING PROTEIN"/>
    <property type="match status" value="1"/>
</dbReference>
<dbReference type="Pfam" id="PF05142">
    <property type="entry name" value="DUF702"/>
    <property type="match status" value="1"/>
</dbReference>
<evidence type="ECO:0000313" key="2">
    <source>
        <dbReference type="EMBL" id="URD86799.1"/>
    </source>
</evidence>
<accession>A0A9E7EZL0</accession>
<keyword evidence="3" id="KW-1185">Reference proteome</keyword>
<dbReference type="OrthoDB" id="1915989at2759"/>
<reference evidence="2" key="1">
    <citation type="submission" date="2022-05" db="EMBL/GenBank/DDBJ databases">
        <title>The Musa troglodytarum L. genome provides insights into the mechanism of non-climacteric behaviour and enrichment of carotenoids.</title>
        <authorList>
            <person name="Wang J."/>
        </authorList>
    </citation>
    <scope>NUCLEOTIDE SEQUENCE</scope>
    <source>
        <tissue evidence="2">Leaf</tissue>
    </source>
</reference>
<protein>
    <submittedName>
        <fullName evidence="2">Uncharacterized protein</fullName>
    </submittedName>
</protein>
<name>A0A9E7EZL0_9LILI</name>
<proteinExistence type="predicted"/>
<dbReference type="Proteomes" id="UP001055439">
    <property type="component" value="Chromosome 2"/>
</dbReference>
<dbReference type="EMBL" id="CP097504">
    <property type="protein sequence ID" value="URD86799.1"/>
    <property type="molecule type" value="Genomic_DNA"/>
</dbReference>
<gene>
    <name evidence="2" type="ORF">MUK42_28173</name>
</gene>
<feature type="coiled-coil region" evidence="1">
    <location>
        <begin position="152"/>
        <end position="186"/>
    </location>
</feature>
<keyword evidence="1" id="KW-0175">Coiled coil</keyword>
<dbReference type="PANTHER" id="PTHR35696">
    <property type="entry name" value="ELECTRON CARRIER/IRON ION-BINDING PROTEIN"/>
    <property type="match status" value="1"/>
</dbReference>
<evidence type="ECO:0000313" key="3">
    <source>
        <dbReference type="Proteomes" id="UP001055439"/>
    </source>
</evidence>
<sequence length="366" mass="41163">MASSSPVSISKIGDSIIAITATNGDTTPQQPGSYELPKPSLRGLNKPKCIKCGNVARSRCPFQSCKSCCAKAENPCHIHVLKQNGILPDKPPVSSSISVEQPSNDVSTTGASWRLNSLRQLSNNFANILRTKRPLTRKDATDINQWRFMKLREHFERNIEAENEALDRYMENVNLLEETLSIMEGTEPSHPTRFGPSSSENLVSEIKMKLKADSERVAVLRNRTWDLIDQKLSKLHDANFIHVDNSTYVDDLDDHEECQRSKKIMKWRHERSAAMTDLINKLSRAESEEDLRSCLDMKSQPSDQMDIVADASSHLRSENQLMTKQESESVITLSFHSLSKMSATVCNCSHLSAKFQNYDLSISPQP</sequence>
<dbReference type="AlphaFoldDB" id="A0A9E7EZL0"/>
<organism evidence="2 3">
    <name type="scientific">Musa troglodytarum</name>
    <name type="common">fe'i banana</name>
    <dbReference type="NCBI Taxonomy" id="320322"/>
    <lineage>
        <taxon>Eukaryota</taxon>
        <taxon>Viridiplantae</taxon>
        <taxon>Streptophyta</taxon>
        <taxon>Embryophyta</taxon>
        <taxon>Tracheophyta</taxon>
        <taxon>Spermatophyta</taxon>
        <taxon>Magnoliopsida</taxon>
        <taxon>Liliopsida</taxon>
        <taxon>Zingiberales</taxon>
        <taxon>Musaceae</taxon>
        <taxon>Musa</taxon>
    </lineage>
</organism>